<accession>A0ABU5YKF3</accession>
<organism evidence="1 2">
    <name type="scientific">[Mycobacterium] zoologicum</name>
    <dbReference type="NCBI Taxonomy" id="2872311"/>
    <lineage>
        <taxon>Bacteria</taxon>
        <taxon>Bacillati</taxon>
        <taxon>Actinomycetota</taxon>
        <taxon>Actinomycetes</taxon>
        <taxon>Mycobacteriales</taxon>
        <taxon>Mycobacteriaceae</taxon>
        <taxon>Mycolicibacter</taxon>
    </lineage>
</organism>
<evidence type="ECO:0000313" key="2">
    <source>
        <dbReference type="Proteomes" id="UP001299046"/>
    </source>
</evidence>
<proteinExistence type="predicted"/>
<dbReference type="RefSeq" id="WP_224862366.1">
    <property type="nucleotide sequence ID" value="NZ_JAYJJS010000008.1"/>
</dbReference>
<keyword evidence="2" id="KW-1185">Reference proteome</keyword>
<gene>
    <name evidence="1" type="ORF">KV112_12295</name>
</gene>
<reference evidence="1 2" key="1">
    <citation type="submission" date="2023-12" db="EMBL/GenBank/DDBJ databases">
        <title>Description of new species of Mycobacterium terrae complex isolated from sewage at the Sao Paulo Zoological Park Foundation in Brazil.</title>
        <authorList>
            <person name="Romagnoli C.L."/>
            <person name="Conceicao E.C."/>
            <person name="Machado E."/>
            <person name="Barreto L.B.P.F."/>
            <person name="Sharma A."/>
            <person name="Silva N.M."/>
            <person name="Marques L.E."/>
            <person name="Juliana M.A."/>
            <person name="Lourenco M.C.S."/>
            <person name="Digiampietri L.A."/>
            <person name="Suffys P.N."/>
            <person name="Viana-Niero C."/>
        </authorList>
    </citation>
    <scope>NUCLEOTIDE SEQUENCE [LARGE SCALE GENOMIC DNA]</scope>
    <source>
        <strain evidence="1 2">MYC123</strain>
    </source>
</reference>
<dbReference type="Proteomes" id="UP001299046">
    <property type="component" value="Unassembled WGS sequence"/>
</dbReference>
<evidence type="ECO:0000313" key="1">
    <source>
        <dbReference type="EMBL" id="MEB3050509.1"/>
    </source>
</evidence>
<sequence length="74" mass="8382">MGRFEDELHLVEPSAYVPSTVPALLRQAGLTDATRDAQAALIREWLKTHQPIPLMEYSIRDMGFGKLLDERMAI</sequence>
<name>A0ABU5YKF3_9MYCO</name>
<dbReference type="EMBL" id="JAYJJT010000012">
    <property type="protein sequence ID" value="MEB3050509.1"/>
    <property type="molecule type" value="Genomic_DNA"/>
</dbReference>
<comment type="caution">
    <text evidence="1">The sequence shown here is derived from an EMBL/GenBank/DDBJ whole genome shotgun (WGS) entry which is preliminary data.</text>
</comment>
<protein>
    <submittedName>
        <fullName evidence="1">Uncharacterized protein</fullName>
    </submittedName>
</protein>